<evidence type="ECO:0000256" key="1">
    <source>
        <dbReference type="ARBA" id="ARBA00008984"/>
    </source>
</evidence>
<organism evidence="3 4">
    <name type="scientific">Brevirhabdus pacifica</name>
    <dbReference type="NCBI Taxonomy" id="1267768"/>
    <lineage>
        <taxon>Bacteria</taxon>
        <taxon>Pseudomonadati</taxon>
        <taxon>Pseudomonadota</taxon>
        <taxon>Alphaproteobacteria</taxon>
        <taxon>Rhodobacterales</taxon>
        <taxon>Paracoccaceae</taxon>
        <taxon>Brevirhabdus</taxon>
    </lineage>
</organism>
<evidence type="ECO:0000259" key="2">
    <source>
        <dbReference type="PROSITE" id="PS01148"/>
    </source>
</evidence>
<dbReference type="Gene3D" id="3.30.110.40">
    <property type="entry name" value="TusA-like domain"/>
    <property type="match status" value="1"/>
</dbReference>
<gene>
    <name evidence="3" type="ORF">BV394_02700</name>
</gene>
<dbReference type="InterPro" id="IPR036868">
    <property type="entry name" value="TusA-like_sf"/>
</dbReference>
<keyword evidence="4" id="KW-1185">Reference proteome</keyword>
<name>A0A1U7DFU8_9RHOB</name>
<dbReference type="Proteomes" id="UP000187266">
    <property type="component" value="Chromosome"/>
</dbReference>
<dbReference type="SUPFAM" id="SSF64307">
    <property type="entry name" value="SirA-like"/>
    <property type="match status" value="1"/>
</dbReference>
<dbReference type="CDD" id="cd00291">
    <property type="entry name" value="SirA_YedF_YeeD"/>
    <property type="match status" value="1"/>
</dbReference>
<dbReference type="STRING" id="1267768.BV394_02700"/>
<sequence>MIASCGQSAPRAGILWTSRPLRNSSIGMEWTQELDARGLLCPLPVLKARKRLGALAPGDVLKMVADDPAAIVDVPHFCAEAGHELVATEEEGAARAYLIRKGG</sequence>
<dbReference type="PANTHER" id="PTHR33279:SF6">
    <property type="entry name" value="SULFUR CARRIER PROTEIN YEDF-RELATED"/>
    <property type="match status" value="1"/>
</dbReference>
<comment type="similarity">
    <text evidence="1">Belongs to the sulfur carrier protein TusA family.</text>
</comment>
<dbReference type="Pfam" id="PF01206">
    <property type="entry name" value="TusA"/>
    <property type="match status" value="1"/>
</dbReference>
<feature type="domain" description="UPF0033" evidence="2">
    <location>
        <begin position="34"/>
        <end position="58"/>
    </location>
</feature>
<evidence type="ECO:0000313" key="3">
    <source>
        <dbReference type="EMBL" id="APX88773.1"/>
    </source>
</evidence>
<dbReference type="PROSITE" id="PS01148">
    <property type="entry name" value="UPF0033"/>
    <property type="match status" value="1"/>
</dbReference>
<reference evidence="3 4" key="1">
    <citation type="submission" date="2017-01" db="EMBL/GenBank/DDBJ databases">
        <title>Genomic analysis of Xuhuaishuia manganoxidans DY6-4.</title>
        <authorList>
            <person name="Wang X."/>
        </authorList>
    </citation>
    <scope>NUCLEOTIDE SEQUENCE [LARGE SCALE GENOMIC DNA]</scope>
    <source>
        <strain evidence="3 4">DY6-4</strain>
    </source>
</reference>
<proteinExistence type="inferred from homology"/>
<evidence type="ECO:0000313" key="4">
    <source>
        <dbReference type="Proteomes" id="UP000187266"/>
    </source>
</evidence>
<protein>
    <submittedName>
        <fullName evidence="3">Preprotein translocase subunit TatB</fullName>
    </submittedName>
</protein>
<dbReference type="InterPro" id="IPR001455">
    <property type="entry name" value="TusA-like"/>
</dbReference>
<dbReference type="PANTHER" id="PTHR33279">
    <property type="entry name" value="SULFUR CARRIER PROTEIN YEDF-RELATED"/>
    <property type="match status" value="1"/>
</dbReference>
<accession>A0A1U7DFU8</accession>
<dbReference type="EMBL" id="CP019124">
    <property type="protein sequence ID" value="APX88773.1"/>
    <property type="molecule type" value="Genomic_DNA"/>
</dbReference>
<dbReference type="AlphaFoldDB" id="A0A1U7DFU8"/>